<feature type="chain" id="PRO_5044492136" description="Iron ABC transporter substrate-binding protein" evidence="2">
    <location>
        <begin position="27"/>
        <end position="131"/>
    </location>
</feature>
<feature type="region of interest" description="Disordered" evidence="1">
    <location>
        <begin position="32"/>
        <end position="60"/>
    </location>
</feature>
<dbReference type="Gene3D" id="3.40.50.1980">
    <property type="entry name" value="Nitrogenase molybdenum iron protein domain"/>
    <property type="match status" value="1"/>
</dbReference>
<name>A0AB73B5U2_CORFL</name>
<dbReference type="Proteomes" id="UP000315353">
    <property type="component" value="Unassembled WGS sequence"/>
</dbReference>
<keyword evidence="2" id="KW-0732">Signal</keyword>
<organism evidence="3 4">
    <name type="scientific">Corynebacterium flavescens</name>
    <dbReference type="NCBI Taxonomy" id="28028"/>
    <lineage>
        <taxon>Bacteria</taxon>
        <taxon>Bacillati</taxon>
        <taxon>Actinomycetota</taxon>
        <taxon>Actinomycetes</taxon>
        <taxon>Mycobacteriales</taxon>
        <taxon>Corynebacteriaceae</taxon>
        <taxon>Corynebacterium</taxon>
    </lineage>
</organism>
<dbReference type="AlphaFoldDB" id="A0AB73B5U2"/>
<accession>A0AB73B5U2</accession>
<proteinExistence type="predicted"/>
<feature type="compositionally biased region" description="Low complexity" evidence="1">
    <location>
        <begin position="37"/>
        <end position="50"/>
    </location>
</feature>
<evidence type="ECO:0000313" key="3">
    <source>
        <dbReference type="EMBL" id="GEB96936.1"/>
    </source>
</evidence>
<dbReference type="EMBL" id="BJNB01000004">
    <property type="protein sequence ID" value="GEB96936.1"/>
    <property type="molecule type" value="Genomic_DNA"/>
</dbReference>
<feature type="signal peptide" evidence="2">
    <location>
        <begin position="1"/>
        <end position="26"/>
    </location>
</feature>
<evidence type="ECO:0000256" key="2">
    <source>
        <dbReference type="SAM" id="SignalP"/>
    </source>
</evidence>
<evidence type="ECO:0000313" key="4">
    <source>
        <dbReference type="Proteomes" id="UP000315353"/>
    </source>
</evidence>
<protein>
    <recommendedName>
        <fullName evidence="5">Iron ABC transporter substrate-binding protein</fullName>
    </recommendedName>
</protein>
<sequence>MKRTHMKKAILAASLAAITTVGLVLGGCSAPNSSTDGSPQASSAAPGATSDKTVTITDHAGNSVEIPANIERIAVDEIPIASTYLAYNDGKAPKLIGMSQSVVGALKDTVVSLRRLAAVAGAGIPGARQDG</sequence>
<dbReference type="SUPFAM" id="SSF53807">
    <property type="entry name" value="Helical backbone' metal receptor"/>
    <property type="match status" value="1"/>
</dbReference>
<evidence type="ECO:0000256" key="1">
    <source>
        <dbReference type="SAM" id="MobiDB-lite"/>
    </source>
</evidence>
<dbReference type="PROSITE" id="PS51257">
    <property type="entry name" value="PROKAR_LIPOPROTEIN"/>
    <property type="match status" value="1"/>
</dbReference>
<gene>
    <name evidence="3" type="ORF">CFL01nite_04310</name>
</gene>
<evidence type="ECO:0008006" key="5">
    <source>
        <dbReference type="Google" id="ProtNLM"/>
    </source>
</evidence>
<comment type="caution">
    <text evidence="3">The sequence shown here is derived from an EMBL/GenBank/DDBJ whole genome shotgun (WGS) entry which is preliminary data.</text>
</comment>
<reference evidence="3 4" key="1">
    <citation type="submission" date="2019-06" db="EMBL/GenBank/DDBJ databases">
        <title>Whole genome shotgun sequence of Corynebacterium flavescens NBRC 14136.</title>
        <authorList>
            <person name="Hosoyama A."/>
            <person name="Uohara A."/>
            <person name="Ohji S."/>
            <person name="Ichikawa N."/>
        </authorList>
    </citation>
    <scope>NUCLEOTIDE SEQUENCE [LARGE SCALE GENOMIC DNA]</scope>
    <source>
        <strain evidence="3 4">NBRC 14136</strain>
    </source>
</reference>